<reference evidence="3" key="1">
    <citation type="submission" date="2017-05" db="EMBL/GenBank/DDBJ databases">
        <authorList>
            <person name="Kirkegaard R."/>
            <person name="Mcilroy J S."/>
        </authorList>
    </citation>
    <scope>NUCLEOTIDE SEQUENCE [LARGE SCALE GENOMIC DNA]</scope>
</reference>
<dbReference type="AlphaFoldDB" id="A0A1Y6K325"/>
<organism evidence="2 3">
    <name type="scientific">Candidatus Brevifilum fermentans</name>
    <dbReference type="NCBI Taxonomy" id="1986204"/>
    <lineage>
        <taxon>Bacteria</taxon>
        <taxon>Bacillati</taxon>
        <taxon>Chloroflexota</taxon>
        <taxon>Anaerolineae</taxon>
        <taxon>Anaerolineales</taxon>
        <taxon>Anaerolineaceae</taxon>
        <taxon>Candidatus Brevifilum</taxon>
    </lineage>
</organism>
<dbReference type="KEGG" id="abat:CFX1CAM_0998"/>
<dbReference type="EMBL" id="LT859958">
    <property type="protein sequence ID" value="SMX54063.1"/>
    <property type="molecule type" value="Genomic_DNA"/>
</dbReference>
<dbReference type="Gene3D" id="3.40.30.10">
    <property type="entry name" value="Glutaredoxin"/>
    <property type="match status" value="1"/>
</dbReference>
<evidence type="ECO:0000313" key="2">
    <source>
        <dbReference type="EMBL" id="SMX54063.1"/>
    </source>
</evidence>
<dbReference type="InterPro" id="IPR000866">
    <property type="entry name" value="AhpC/TSA"/>
</dbReference>
<dbReference type="Pfam" id="PF00578">
    <property type="entry name" value="AhpC-TSA"/>
    <property type="match status" value="1"/>
</dbReference>
<accession>A0A1Y6K325</accession>
<gene>
    <name evidence="2" type="ORF">CFX1CAM_0998</name>
</gene>
<dbReference type="GO" id="GO:0016209">
    <property type="term" value="F:antioxidant activity"/>
    <property type="evidence" value="ECO:0007669"/>
    <property type="project" value="InterPro"/>
</dbReference>
<dbReference type="Proteomes" id="UP000195514">
    <property type="component" value="Chromosome I"/>
</dbReference>
<keyword evidence="3" id="KW-1185">Reference proteome</keyword>
<dbReference type="OrthoDB" id="9809733at2"/>
<dbReference type="InterPro" id="IPR036249">
    <property type="entry name" value="Thioredoxin-like_sf"/>
</dbReference>
<evidence type="ECO:0000313" key="3">
    <source>
        <dbReference type="Proteomes" id="UP000195514"/>
    </source>
</evidence>
<sequence>MAQLRHDHKKFADLNTKILVVVPNGPVMINRYLAKHPTPYTILSDKGSRVAKMYFQDQKFFSLGTPTVILIERGGKIAFTHYADSFIEEPDNLEPLAVLETMTPDL</sequence>
<proteinExistence type="predicted"/>
<dbReference type="GO" id="GO:0016491">
    <property type="term" value="F:oxidoreductase activity"/>
    <property type="evidence" value="ECO:0007669"/>
    <property type="project" value="InterPro"/>
</dbReference>
<evidence type="ECO:0000259" key="1">
    <source>
        <dbReference type="Pfam" id="PF00578"/>
    </source>
</evidence>
<protein>
    <recommendedName>
        <fullName evidence="1">Alkyl hydroperoxide reductase subunit C/ Thiol specific antioxidant domain-containing protein</fullName>
    </recommendedName>
</protein>
<name>A0A1Y6K325_9CHLR</name>
<feature type="domain" description="Alkyl hydroperoxide reductase subunit C/ Thiol specific antioxidant" evidence="1">
    <location>
        <begin position="1"/>
        <end position="78"/>
    </location>
</feature>
<dbReference type="SUPFAM" id="SSF52833">
    <property type="entry name" value="Thioredoxin-like"/>
    <property type="match status" value="1"/>
</dbReference>